<feature type="region of interest" description="Disordered" evidence="1">
    <location>
        <begin position="259"/>
        <end position="290"/>
    </location>
</feature>
<keyword evidence="4" id="KW-1185">Reference proteome</keyword>
<accession>A0A2W2BHM0</accession>
<dbReference type="AlphaFoldDB" id="A0A2W2BHM0"/>
<feature type="compositionally biased region" description="Low complexity" evidence="1">
    <location>
        <begin position="279"/>
        <end position="290"/>
    </location>
</feature>
<feature type="compositionally biased region" description="Acidic residues" evidence="1">
    <location>
        <begin position="268"/>
        <end position="278"/>
    </location>
</feature>
<sequence>MAGRSRRKKDVVRVEPTARTSAGSSGGDAADEPTWTPTPEAKGKATKFRLIAGGLWLLAIAGEAFAIFWVLQQDPVNMVLLIALIVVIGALAIGGSLLWKRANRLDPARRSEPTRFFVQNQLGAIITVIAFLPLIVLIFTNKNMDGKQKGIAGGIAVAVAAVAVYFGIELDSPSVEQYTEETNIVEQLTGENLVYWTRSGSVFHVCEEVPDVNRESQDGRIYEGTVADAHAAGKSRLVSYWQREAINYCGYTQEQVDAVEAGTSGSDDSGDDATEPADDATAPAEDTATP</sequence>
<dbReference type="Proteomes" id="UP000248764">
    <property type="component" value="Unassembled WGS sequence"/>
</dbReference>
<evidence type="ECO:0000256" key="1">
    <source>
        <dbReference type="SAM" id="MobiDB-lite"/>
    </source>
</evidence>
<reference evidence="3 4" key="1">
    <citation type="submission" date="2018-01" db="EMBL/GenBank/DDBJ databases">
        <title>Draft genome sequence of Jiangella sp. GTF31.</title>
        <authorList>
            <person name="Sahin N."/>
            <person name="Ay H."/>
            <person name="Saygin H."/>
        </authorList>
    </citation>
    <scope>NUCLEOTIDE SEQUENCE [LARGE SCALE GENOMIC DNA]</scope>
    <source>
        <strain evidence="3 4">GTF31</strain>
    </source>
</reference>
<comment type="caution">
    <text evidence="3">The sequence shown here is derived from an EMBL/GenBank/DDBJ whole genome shotgun (WGS) entry which is preliminary data.</text>
</comment>
<keyword evidence="2" id="KW-0472">Membrane</keyword>
<dbReference type="EMBL" id="POTW01000117">
    <property type="protein sequence ID" value="PZF79788.1"/>
    <property type="molecule type" value="Genomic_DNA"/>
</dbReference>
<organism evidence="3 4">
    <name type="scientific">Jiangella anatolica</name>
    <dbReference type="NCBI Taxonomy" id="2670374"/>
    <lineage>
        <taxon>Bacteria</taxon>
        <taxon>Bacillati</taxon>
        <taxon>Actinomycetota</taxon>
        <taxon>Actinomycetes</taxon>
        <taxon>Jiangellales</taxon>
        <taxon>Jiangellaceae</taxon>
        <taxon>Jiangella</taxon>
    </lineage>
</organism>
<keyword evidence="2" id="KW-1133">Transmembrane helix</keyword>
<keyword evidence="2" id="KW-0812">Transmembrane</keyword>
<proteinExistence type="predicted"/>
<feature type="region of interest" description="Disordered" evidence="1">
    <location>
        <begin position="1"/>
        <end position="40"/>
    </location>
</feature>
<gene>
    <name evidence="3" type="ORF">C1I92_29465</name>
</gene>
<evidence type="ECO:0000256" key="2">
    <source>
        <dbReference type="SAM" id="Phobius"/>
    </source>
</evidence>
<feature type="transmembrane region" description="Helical" evidence="2">
    <location>
        <begin position="78"/>
        <end position="99"/>
    </location>
</feature>
<evidence type="ECO:0000313" key="3">
    <source>
        <dbReference type="EMBL" id="PZF79788.1"/>
    </source>
</evidence>
<evidence type="ECO:0000313" key="4">
    <source>
        <dbReference type="Proteomes" id="UP000248764"/>
    </source>
</evidence>
<dbReference type="RefSeq" id="WP_111258205.1">
    <property type="nucleotide sequence ID" value="NZ_POTW01000117.1"/>
</dbReference>
<protein>
    <submittedName>
        <fullName evidence="3">Uncharacterized protein</fullName>
    </submittedName>
</protein>
<name>A0A2W2BHM0_9ACTN</name>
<feature type="transmembrane region" description="Helical" evidence="2">
    <location>
        <begin position="120"/>
        <end position="139"/>
    </location>
</feature>
<feature type="transmembrane region" description="Helical" evidence="2">
    <location>
        <begin position="151"/>
        <end position="168"/>
    </location>
</feature>
<feature type="compositionally biased region" description="Basic residues" evidence="1">
    <location>
        <begin position="1"/>
        <end position="10"/>
    </location>
</feature>
<feature type="transmembrane region" description="Helical" evidence="2">
    <location>
        <begin position="50"/>
        <end position="72"/>
    </location>
</feature>